<dbReference type="InterPro" id="IPR029055">
    <property type="entry name" value="Ntn_hydrolases_N"/>
</dbReference>
<gene>
    <name evidence="2" type="ORF">CARN6_0414</name>
</gene>
<protein>
    <submittedName>
        <fullName evidence="2">Penicillin amidase</fullName>
        <ecNumber evidence="2">3.5.1.11</ecNumber>
    </submittedName>
</protein>
<keyword evidence="2" id="KW-0378">Hydrolase</keyword>
<dbReference type="AlphaFoldDB" id="E6QIN4"/>
<name>E6QIN4_9ZZZZ</name>
<dbReference type="GO" id="GO:0017000">
    <property type="term" value="P:antibiotic biosynthetic process"/>
    <property type="evidence" value="ECO:0007669"/>
    <property type="project" value="InterPro"/>
</dbReference>
<evidence type="ECO:0000256" key="1">
    <source>
        <dbReference type="SAM" id="MobiDB-lite"/>
    </source>
</evidence>
<feature type="region of interest" description="Disordered" evidence="1">
    <location>
        <begin position="1"/>
        <end position="20"/>
    </location>
</feature>
<dbReference type="SUPFAM" id="SSF56235">
    <property type="entry name" value="N-terminal nucleophile aminohydrolases (Ntn hydrolases)"/>
    <property type="match status" value="1"/>
</dbReference>
<dbReference type="Pfam" id="PF01804">
    <property type="entry name" value="Penicil_amidase"/>
    <property type="match status" value="1"/>
</dbReference>
<dbReference type="EMBL" id="CABQ01000064">
    <property type="protein sequence ID" value="CBI07100.1"/>
    <property type="molecule type" value="Genomic_DNA"/>
</dbReference>
<reference evidence="2" key="1">
    <citation type="submission" date="2009-10" db="EMBL/GenBank/DDBJ databases">
        <title>Diversity of trophic interactions inside an arsenic-rich microbial ecosystem.</title>
        <authorList>
            <person name="Bertin P.N."/>
            <person name="Heinrich-Salmeron A."/>
            <person name="Pelletier E."/>
            <person name="Goulhen-Chollet F."/>
            <person name="Arsene-Ploetze F."/>
            <person name="Gallien S."/>
            <person name="Calteau A."/>
            <person name="Vallenet D."/>
            <person name="Casiot C."/>
            <person name="Chane-Woon-Ming B."/>
            <person name="Giloteaux L."/>
            <person name="Barakat M."/>
            <person name="Bonnefoy V."/>
            <person name="Bruneel O."/>
            <person name="Chandler M."/>
            <person name="Cleiss J."/>
            <person name="Duran R."/>
            <person name="Elbaz-Poulichet F."/>
            <person name="Fonknechten N."/>
            <person name="Lauga B."/>
            <person name="Mornico D."/>
            <person name="Ortet P."/>
            <person name="Schaeffer C."/>
            <person name="Siguier P."/>
            <person name="Alexander Thil Smith A."/>
            <person name="Van Dorsselaer A."/>
            <person name="Weissenbach J."/>
            <person name="Medigue C."/>
            <person name="Le Paslier D."/>
        </authorList>
    </citation>
    <scope>NUCLEOTIDE SEQUENCE</scope>
</reference>
<comment type="caution">
    <text evidence="2">The sequence shown here is derived from an EMBL/GenBank/DDBJ whole genome shotgun (WGS) entry which is preliminary data.</text>
</comment>
<proteinExistence type="predicted"/>
<dbReference type="EC" id="3.5.1.11" evidence="2"/>
<organism evidence="2">
    <name type="scientific">mine drainage metagenome</name>
    <dbReference type="NCBI Taxonomy" id="410659"/>
    <lineage>
        <taxon>unclassified sequences</taxon>
        <taxon>metagenomes</taxon>
        <taxon>ecological metagenomes</taxon>
    </lineage>
</organism>
<dbReference type="Gene3D" id="3.60.20.10">
    <property type="entry name" value="Glutamine Phosphoribosylpyrophosphate, subunit 1, domain 1"/>
    <property type="match status" value="1"/>
</dbReference>
<accession>E6QIN4</accession>
<dbReference type="GO" id="GO:0008953">
    <property type="term" value="F:penicillin amidase activity"/>
    <property type="evidence" value="ECO:0007669"/>
    <property type="project" value="UniProtKB-EC"/>
</dbReference>
<dbReference type="InterPro" id="IPR002692">
    <property type="entry name" value="S45"/>
</dbReference>
<sequence length="81" mass="8884">MKQVGRAFGPSQRFTMDWSAPDSSTENIVLGESGDALSPWFRDQWPAWYLGTTFAMPFSDAAVASATTHTLLLTPQHAPPE</sequence>
<evidence type="ECO:0000313" key="2">
    <source>
        <dbReference type="EMBL" id="CBI07100.1"/>
    </source>
</evidence>